<protein>
    <submittedName>
        <fullName evidence="2">Uncharacterized protein</fullName>
    </submittedName>
</protein>
<reference evidence="2 3" key="1">
    <citation type="submission" date="2016-07" db="EMBL/GenBank/DDBJ databases">
        <title>Pervasive Adenine N6-methylation of Active Genes in Fungi.</title>
        <authorList>
            <consortium name="DOE Joint Genome Institute"/>
            <person name="Mondo S.J."/>
            <person name="Dannebaum R.O."/>
            <person name="Kuo R.C."/>
            <person name="Labutti K."/>
            <person name="Haridas S."/>
            <person name="Kuo A."/>
            <person name="Salamov A."/>
            <person name="Ahrendt S.R."/>
            <person name="Lipzen A."/>
            <person name="Sullivan W."/>
            <person name="Andreopoulos W.B."/>
            <person name="Clum A."/>
            <person name="Lindquist E."/>
            <person name="Daum C."/>
            <person name="Ramamoorthy G.K."/>
            <person name="Gryganskyi A."/>
            <person name="Culley D."/>
            <person name="Magnuson J.K."/>
            <person name="James T.Y."/>
            <person name="O'Malley M.A."/>
            <person name="Stajich J.E."/>
            <person name="Spatafora J.W."/>
            <person name="Visel A."/>
            <person name="Grigoriev I.V."/>
        </authorList>
    </citation>
    <scope>NUCLEOTIDE SEQUENCE [LARGE SCALE GENOMIC DNA]</scope>
    <source>
        <strain evidence="2 3">68-887.2</strain>
    </source>
</reference>
<feature type="region of interest" description="Disordered" evidence="1">
    <location>
        <begin position="1"/>
        <end position="433"/>
    </location>
</feature>
<sequence>MSDQASSSKNHSFQEDDPDSGGSSPLSPLPASQKTPVVEKKAKKRSATESQRGESSPTKRIKMTKQSRSTVAGTGRRSSTIVSVPPEDDLPASAPTPPHAPTPIESAPTPPPPLHSPSPAPALAPPKGKSNKRLSQVEKKSSATTGPGPSKSGLKIKLKVNPETTSQGPSEDKDRSVGRAIKKVKKDVKRRVSGLEQEPADDEDPEGEALQYEEKNKGKGVGKREAPKEKQKGKANDIVDAEQDLPNEKKKDIVEGERDLLKDKRKKDIVEGERDLLKDKRKKDIVEGERDLLKDKKKGDKGEKGQKITKTDKVHQESKEVNKGKGKTSELVNEESIAQVIASPNQSTSDDLPTSTKPVKTKKVKQLPTIEKHPKMPTPRSTSPAGAEKSLQAAEEEDTTKLKTEDEKTDLKTTDEEKIKLKTTAPSAGSIKKVNPALKRAAATGAGTPKPKSLLGDAMALLSTPLQATGSSKVIPAGSEKKDVPKQRRYGAWTDTWVLTPEEEATKASQQPRREAMKARIAAWKINPVNLQDAKYVYRMDAKTTTRVELPRGQNDGRGIYTEGAAGNLVRHFLAVNKHRQREEQVHNGNA</sequence>
<feature type="compositionally biased region" description="Basic residues" evidence="1">
    <location>
        <begin position="180"/>
        <end position="192"/>
    </location>
</feature>
<feature type="compositionally biased region" description="Polar residues" evidence="1">
    <location>
        <begin position="66"/>
        <end position="82"/>
    </location>
</feature>
<name>A0A1Y2BLL3_9TREE</name>
<dbReference type="STRING" id="71784.A0A1Y2BLL3"/>
<feature type="compositionally biased region" description="Basic and acidic residues" evidence="1">
    <location>
        <begin position="212"/>
        <end position="237"/>
    </location>
</feature>
<organism evidence="2 3">
    <name type="scientific">Naematelia encephala</name>
    <dbReference type="NCBI Taxonomy" id="71784"/>
    <lineage>
        <taxon>Eukaryota</taxon>
        <taxon>Fungi</taxon>
        <taxon>Dikarya</taxon>
        <taxon>Basidiomycota</taxon>
        <taxon>Agaricomycotina</taxon>
        <taxon>Tremellomycetes</taxon>
        <taxon>Tremellales</taxon>
        <taxon>Naemateliaceae</taxon>
        <taxon>Naematelia</taxon>
    </lineage>
</organism>
<comment type="caution">
    <text evidence="2">The sequence shown here is derived from an EMBL/GenBank/DDBJ whole genome shotgun (WGS) entry which is preliminary data.</text>
</comment>
<dbReference type="EMBL" id="MCFC01000001">
    <property type="protein sequence ID" value="ORY35653.1"/>
    <property type="molecule type" value="Genomic_DNA"/>
</dbReference>
<gene>
    <name evidence="2" type="ORF">BCR39DRAFT_511335</name>
</gene>
<evidence type="ECO:0000313" key="3">
    <source>
        <dbReference type="Proteomes" id="UP000193986"/>
    </source>
</evidence>
<feature type="compositionally biased region" description="Polar residues" evidence="1">
    <location>
        <begin position="342"/>
        <end position="352"/>
    </location>
</feature>
<feature type="compositionally biased region" description="Basic and acidic residues" evidence="1">
    <location>
        <begin position="246"/>
        <end position="323"/>
    </location>
</feature>
<feature type="compositionally biased region" description="Polar residues" evidence="1">
    <location>
        <begin position="48"/>
        <end position="58"/>
    </location>
</feature>
<accession>A0A1Y2BLL3</accession>
<feature type="compositionally biased region" description="Acidic residues" evidence="1">
    <location>
        <begin position="198"/>
        <end position="207"/>
    </location>
</feature>
<feature type="compositionally biased region" description="Low complexity" evidence="1">
    <location>
        <begin position="20"/>
        <end position="30"/>
    </location>
</feature>
<feature type="compositionally biased region" description="Polar residues" evidence="1">
    <location>
        <begin position="1"/>
        <end position="11"/>
    </location>
</feature>
<feature type="compositionally biased region" description="Pro residues" evidence="1">
    <location>
        <begin position="108"/>
        <end position="124"/>
    </location>
</feature>
<evidence type="ECO:0000313" key="2">
    <source>
        <dbReference type="EMBL" id="ORY35653.1"/>
    </source>
</evidence>
<dbReference type="OrthoDB" id="2596938at2759"/>
<keyword evidence="3" id="KW-1185">Reference proteome</keyword>
<feature type="compositionally biased region" description="Basic and acidic residues" evidence="1">
    <location>
        <begin position="399"/>
        <end position="420"/>
    </location>
</feature>
<proteinExistence type="predicted"/>
<evidence type="ECO:0000256" key="1">
    <source>
        <dbReference type="SAM" id="MobiDB-lite"/>
    </source>
</evidence>
<dbReference type="InParanoid" id="A0A1Y2BLL3"/>
<dbReference type="AlphaFoldDB" id="A0A1Y2BLL3"/>
<dbReference type="Proteomes" id="UP000193986">
    <property type="component" value="Unassembled WGS sequence"/>
</dbReference>